<sequence length="138" mass="14712">MPTELLEHGVGEVPAEAGWQPGQGVPAGQHAVAGAHQGAAQRAGPEQLLPQQRRAAQSRQTVLAVSPSFSEPFWALRRLSEDAVKEVERCSCRNALGRPGLPRSCSHAAASLLRASVCRPRWRLLAPLSVSRGPGCRP</sequence>
<dbReference type="EMBL" id="JACAGB010000021">
    <property type="protein sequence ID" value="KAF6309959.1"/>
    <property type="molecule type" value="Genomic_DNA"/>
</dbReference>
<evidence type="ECO:0000259" key="3">
    <source>
        <dbReference type="PROSITE" id="PS50966"/>
    </source>
</evidence>
<keyword evidence="1" id="KW-0862">Zinc</keyword>
<gene>
    <name evidence="4" type="ORF">mPipKuh1_018570</name>
</gene>
<protein>
    <submittedName>
        <fullName evidence="4">Ubiquitin specific peptidase 53</fullName>
    </submittedName>
</protein>
<feature type="compositionally biased region" description="Low complexity" evidence="2">
    <location>
        <begin position="22"/>
        <end position="45"/>
    </location>
</feature>
<keyword evidence="5" id="KW-1185">Reference proteome</keyword>
<reference evidence="4 5" key="1">
    <citation type="journal article" date="2020" name="Nature">
        <title>Six reference-quality genomes reveal evolution of bat adaptations.</title>
        <authorList>
            <person name="Jebb D."/>
            <person name="Huang Z."/>
            <person name="Pippel M."/>
            <person name="Hughes G.M."/>
            <person name="Lavrichenko K."/>
            <person name="Devanna P."/>
            <person name="Winkler S."/>
            <person name="Jermiin L.S."/>
            <person name="Skirmuntt E.C."/>
            <person name="Katzourakis A."/>
            <person name="Burkitt-Gray L."/>
            <person name="Ray D.A."/>
            <person name="Sullivan K.A.M."/>
            <person name="Roscito J.G."/>
            <person name="Kirilenko B.M."/>
            <person name="Davalos L.M."/>
            <person name="Corthals A.P."/>
            <person name="Power M.L."/>
            <person name="Jones G."/>
            <person name="Ransome R.D."/>
            <person name="Dechmann D.K.N."/>
            <person name="Locatelli A.G."/>
            <person name="Puechmaille S.J."/>
            <person name="Fedrigo O."/>
            <person name="Jarvis E.D."/>
            <person name="Hiller M."/>
            <person name="Vernes S.C."/>
            <person name="Myers E.W."/>
            <person name="Teeling E.C."/>
        </authorList>
    </citation>
    <scope>NUCLEOTIDE SEQUENCE [LARGE SCALE GENOMIC DNA]</scope>
    <source>
        <strain evidence="4">MPipKuh1</strain>
        <tissue evidence="4">Flight muscle</tissue>
    </source>
</reference>
<dbReference type="Proteomes" id="UP000558488">
    <property type="component" value="Unassembled WGS sequence"/>
</dbReference>
<keyword evidence="1" id="KW-0479">Metal-binding</keyword>
<feature type="region of interest" description="Disordered" evidence="2">
    <location>
        <begin position="15"/>
        <end position="45"/>
    </location>
</feature>
<accession>A0A7J7UAP7</accession>
<evidence type="ECO:0000313" key="5">
    <source>
        <dbReference type="Proteomes" id="UP000558488"/>
    </source>
</evidence>
<keyword evidence="1" id="KW-0863">Zinc-finger</keyword>
<feature type="domain" description="SWIM-type" evidence="3">
    <location>
        <begin position="75"/>
        <end position="116"/>
    </location>
</feature>
<evidence type="ECO:0000256" key="2">
    <source>
        <dbReference type="SAM" id="MobiDB-lite"/>
    </source>
</evidence>
<name>A0A7J7UAP7_PIPKU</name>
<evidence type="ECO:0000256" key="1">
    <source>
        <dbReference type="PROSITE-ProRule" id="PRU00325"/>
    </source>
</evidence>
<dbReference type="PROSITE" id="PS50966">
    <property type="entry name" value="ZF_SWIM"/>
    <property type="match status" value="1"/>
</dbReference>
<dbReference type="GO" id="GO:0008270">
    <property type="term" value="F:zinc ion binding"/>
    <property type="evidence" value="ECO:0007669"/>
    <property type="project" value="UniProtKB-KW"/>
</dbReference>
<proteinExistence type="predicted"/>
<organism evidence="4 5">
    <name type="scientific">Pipistrellus kuhlii</name>
    <name type="common">Kuhl's pipistrelle</name>
    <dbReference type="NCBI Taxonomy" id="59472"/>
    <lineage>
        <taxon>Eukaryota</taxon>
        <taxon>Metazoa</taxon>
        <taxon>Chordata</taxon>
        <taxon>Craniata</taxon>
        <taxon>Vertebrata</taxon>
        <taxon>Euteleostomi</taxon>
        <taxon>Mammalia</taxon>
        <taxon>Eutheria</taxon>
        <taxon>Laurasiatheria</taxon>
        <taxon>Chiroptera</taxon>
        <taxon>Yangochiroptera</taxon>
        <taxon>Vespertilionidae</taxon>
        <taxon>Pipistrellus</taxon>
    </lineage>
</organism>
<evidence type="ECO:0000313" key="4">
    <source>
        <dbReference type="EMBL" id="KAF6309959.1"/>
    </source>
</evidence>
<dbReference type="InterPro" id="IPR007527">
    <property type="entry name" value="Znf_SWIM"/>
</dbReference>
<dbReference type="AlphaFoldDB" id="A0A7J7UAP7"/>
<comment type="caution">
    <text evidence="4">The sequence shown here is derived from an EMBL/GenBank/DDBJ whole genome shotgun (WGS) entry which is preliminary data.</text>
</comment>